<dbReference type="HOGENOM" id="CLU_673252_0_0_1"/>
<protein>
    <submittedName>
        <fullName evidence="2">Uncharacterized protein</fullName>
    </submittedName>
</protein>
<accession>T1KVC0</accession>
<feature type="transmembrane region" description="Helical" evidence="1">
    <location>
        <begin position="573"/>
        <end position="594"/>
    </location>
</feature>
<reference evidence="2" key="2">
    <citation type="submission" date="2015-06" db="UniProtKB">
        <authorList>
            <consortium name="EnsemblMetazoa"/>
        </authorList>
    </citation>
    <scope>IDENTIFICATION</scope>
</reference>
<dbReference type="EMBL" id="CAEY01000608">
    <property type="status" value="NOT_ANNOTATED_CDS"/>
    <property type="molecule type" value="Genomic_DNA"/>
</dbReference>
<keyword evidence="1" id="KW-0472">Membrane</keyword>
<reference evidence="3" key="1">
    <citation type="submission" date="2011-08" db="EMBL/GenBank/DDBJ databases">
        <authorList>
            <person name="Rombauts S."/>
        </authorList>
    </citation>
    <scope>NUCLEOTIDE SEQUENCE</scope>
    <source>
        <strain evidence="3">London</strain>
    </source>
</reference>
<proteinExistence type="predicted"/>
<evidence type="ECO:0000313" key="2">
    <source>
        <dbReference type="EnsemblMetazoa" id="tetur23g00070.1"/>
    </source>
</evidence>
<keyword evidence="1" id="KW-1133">Transmembrane helix</keyword>
<evidence type="ECO:0000313" key="3">
    <source>
        <dbReference type="Proteomes" id="UP000015104"/>
    </source>
</evidence>
<dbReference type="Proteomes" id="UP000015104">
    <property type="component" value="Unassembled WGS sequence"/>
</dbReference>
<evidence type="ECO:0000256" key="1">
    <source>
        <dbReference type="SAM" id="Phobius"/>
    </source>
</evidence>
<dbReference type="EnsemblMetazoa" id="tetur23g00070.1">
    <property type="protein sequence ID" value="tetur23g00070.1"/>
    <property type="gene ID" value="tetur23g00070"/>
</dbReference>
<organism evidence="2 3">
    <name type="scientific">Tetranychus urticae</name>
    <name type="common">Two-spotted spider mite</name>
    <dbReference type="NCBI Taxonomy" id="32264"/>
    <lineage>
        <taxon>Eukaryota</taxon>
        <taxon>Metazoa</taxon>
        <taxon>Ecdysozoa</taxon>
        <taxon>Arthropoda</taxon>
        <taxon>Chelicerata</taxon>
        <taxon>Arachnida</taxon>
        <taxon>Acari</taxon>
        <taxon>Acariformes</taxon>
        <taxon>Trombidiformes</taxon>
        <taxon>Prostigmata</taxon>
        <taxon>Eleutherengona</taxon>
        <taxon>Raphignathae</taxon>
        <taxon>Tetranychoidea</taxon>
        <taxon>Tetranychidae</taxon>
        <taxon>Tetranychus</taxon>
    </lineage>
</organism>
<keyword evidence="3" id="KW-1185">Reference proteome</keyword>
<dbReference type="AlphaFoldDB" id="T1KVC0"/>
<name>T1KVC0_TETUR</name>
<keyword evidence="1" id="KW-0812">Transmembrane</keyword>
<sequence length="624" mass="71887">MPIQLPMHLEDGNWLIKAKLVDRYIKSINGTIRGRIYFKIDDADVLSMFYTNKEQFNRLLVGETSCSLFSYSTSGWNLYLKALSNKGFLNHLLYVGPSVILRIPEYSYAWKTAEDEVIRGVKEHAAKVTLDRDLDVWFYFKDDDYEAGLTKPNKVKFLGYDARIAYEPNGMYWFDIYMNARVEQNFDTIVTPKPTIYCQQSAIDSLGYPNEPFPRITEHSIHFISKTKSFNAGPSKREEVYADERYQILSIKSSTGGDNKTETIYNYQLGLVYEMTEDGNCSVSPMKLSAPGLVQDSSLSYDIFKLDLNRLLNFHLNYRYYGPALFDERNGIGTHAWQISEEKAKVEEKTYPYVVTTQYFNKLTDMSSGYTLVGTIISAYDIEVSNVRRGCSNLQLLESLSLKPNWKKSKERFLIIKSMINSSESTRKFNVQNCYPDPASRKTIAMYFTCKDIPCDYFDQYYYQFQDKVKESLVNSGTIAASRIASIVPIFNSDEIIIYITILDFPRIKDAFEMRNMKLDEKTLTKASKVIIDGNEEDCLMKNSYRYEPFDEQSLIDQQKNNAITRSTHIGTIFGSIVLFAAAGLIFGALVAIVTTKFYYSKKNDPSDSYNRHTFSWDKQLNED</sequence>